<evidence type="ECO:0000256" key="4">
    <source>
        <dbReference type="ARBA" id="ARBA00012839"/>
    </source>
</evidence>
<dbReference type="Gene3D" id="2.80.10.50">
    <property type="match status" value="1"/>
</dbReference>
<dbReference type="SMART" id="SM00472">
    <property type="entry name" value="MIR"/>
    <property type="match status" value="3"/>
</dbReference>
<dbReference type="PANTHER" id="PTHR10050">
    <property type="entry name" value="DOLICHYL-PHOSPHATE-MANNOSE--PROTEIN MANNOSYLTRANSFERASE"/>
    <property type="match status" value="1"/>
</dbReference>
<dbReference type="InterPro" id="IPR027005">
    <property type="entry name" value="PMT-like"/>
</dbReference>
<evidence type="ECO:0000256" key="10">
    <source>
        <dbReference type="ARBA" id="ARBA00022989"/>
    </source>
</evidence>
<feature type="domain" description="MIR" evidence="16">
    <location>
        <begin position="421"/>
        <end position="479"/>
    </location>
</feature>
<keyword evidence="8" id="KW-0677">Repeat</keyword>
<keyword evidence="11 15" id="KW-0472">Membrane</keyword>
<dbReference type="InterPro" id="IPR003342">
    <property type="entry name" value="ArnT-like_N"/>
</dbReference>
<keyword evidence="10 15" id="KW-1133">Transmembrane helix</keyword>
<comment type="catalytic activity">
    <reaction evidence="14 15">
        <text>a di-trans,poly-cis-dolichyl beta-D-mannosyl phosphate + L-seryl-[protein] = 3-O-(alpha-D-mannosyl)-L-seryl-[protein] + a di-trans,poly-cis-dolichyl phosphate + H(+)</text>
        <dbReference type="Rhea" id="RHEA:17377"/>
        <dbReference type="Rhea" id="RHEA-COMP:9863"/>
        <dbReference type="Rhea" id="RHEA-COMP:13546"/>
        <dbReference type="Rhea" id="RHEA-COMP:19498"/>
        <dbReference type="Rhea" id="RHEA-COMP:19501"/>
        <dbReference type="ChEBI" id="CHEBI:15378"/>
        <dbReference type="ChEBI" id="CHEBI:29999"/>
        <dbReference type="ChEBI" id="CHEBI:57683"/>
        <dbReference type="ChEBI" id="CHEBI:58211"/>
        <dbReference type="ChEBI" id="CHEBI:137321"/>
        <dbReference type="EC" id="2.4.1.109"/>
    </reaction>
</comment>
<dbReference type="InterPro" id="IPR016093">
    <property type="entry name" value="MIR_motif"/>
</dbReference>
<comment type="similarity">
    <text evidence="3 15">Belongs to the glycosyltransferase 39 family.</text>
</comment>
<dbReference type="AlphaFoldDB" id="A0A1Y2ASG9"/>
<feature type="transmembrane region" description="Helical" evidence="15">
    <location>
        <begin position="168"/>
        <end position="188"/>
    </location>
</feature>
<comment type="subcellular location">
    <subcellularLocation>
        <location evidence="1 15">Endoplasmic reticulum membrane</location>
        <topology evidence="1 15">Multi-pass membrane protein</topology>
    </subcellularLocation>
</comment>
<keyword evidence="12" id="KW-0325">Glycoprotein</keyword>
<dbReference type="PANTHER" id="PTHR10050:SF50">
    <property type="entry name" value="DOLICHYL-PHOSPHATE-MANNOSE--PROTEIN MANNOSYLTRANSFERASE 1-RELATED"/>
    <property type="match status" value="1"/>
</dbReference>
<feature type="transmembrane region" description="Helical" evidence="15">
    <location>
        <begin position="219"/>
        <end position="239"/>
    </location>
</feature>
<feature type="transmembrane region" description="Helical" evidence="15">
    <location>
        <begin position="251"/>
        <end position="284"/>
    </location>
</feature>
<dbReference type="EMBL" id="MCOG01000217">
    <property type="protein sequence ID" value="ORY24905.1"/>
    <property type="molecule type" value="Genomic_DNA"/>
</dbReference>
<feature type="transmembrane region" description="Helical" evidence="15">
    <location>
        <begin position="305"/>
        <end position="330"/>
    </location>
</feature>
<evidence type="ECO:0000313" key="17">
    <source>
        <dbReference type="EMBL" id="ORY24905.1"/>
    </source>
</evidence>
<dbReference type="EC" id="2.4.1.109" evidence="4 15"/>
<evidence type="ECO:0000256" key="11">
    <source>
        <dbReference type="ARBA" id="ARBA00023136"/>
    </source>
</evidence>
<evidence type="ECO:0000256" key="3">
    <source>
        <dbReference type="ARBA" id="ARBA00007222"/>
    </source>
</evidence>
<evidence type="ECO:0000256" key="14">
    <source>
        <dbReference type="ARBA" id="ARBA00045102"/>
    </source>
</evidence>
<keyword evidence="6 15" id="KW-0808">Transferase</keyword>
<evidence type="ECO:0000313" key="18">
    <source>
        <dbReference type="Proteomes" id="UP000193920"/>
    </source>
</evidence>
<evidence type="ECO:0000256" key="12">
    <source>
        <dbReference type="ARBA" id="ARBA00023180"/>
    </source>
</evidence>
<dbReference type="UniPathway" id="UPA00378"/>
<dbReference type="Pfam" id="PF02366">
    <property type="entry name" value="PMT"/>
    <property type="match status" value="1"/>
</dbReference>
<protein>
    <recommendedName>
        <fullName evidence="4 15">Dolichyl-phosphate-mannose--protein mannosyltransferase</fullName>
        <ecNumber evidence="4 15">2.4.1.109</ecNumber>
    </recommendedName>
</protein>
<name>A0A1Y2ASG9_9FUNG</name>
<dbReference type="PROSITE" id="PS50919">
    <property type="entry name" value="MIR"/>
    <property type="match status" value="3"/>
</dbReference>
<dbReference type="SUPFAM" id="SSF82109">
    <property type="entry name" value="MIR domain"/>
    <property type="match status" value="1"/>
</dbReference>
<dbReference type="Pfam" id="PF16192">
    <property type="entry name" value="PMT_4TMC"/>
    <property type="match status" value="1"/>
</dbReference>
<comment type="catalytic activity">
    <reaction evidence="13 15">
        <text>a di-trans,poly-cis-dolichyl beta-D-mannosyl phosphate + L-threonyl-[protein] = 3-O-(alpha-D-mannosyl)-L-threonyl-[protein] + a di-trans,poly-cis-dolichyl phosphate + H(+)</text>
        <dbReference type="Rhea" id="RHEA:53396"/>
        <dbReference type="Rhea" id="RHEA-COMP:11060"/>
        <dbReference type="Rhea" id="RHEA-COMP:13547"/>
        <dbReference type="Rhea" id="RHEA-COMP:19498"/>
        <dbReference type="Rhea" id="RHEA-COMP:19501"/>
        <dbReference type="ChEBI" id="CHEBI:15378"/>
        <dbReference type="ChEBI" id="CHEBI:30013"/>
        <dbReference type="ChEBI" id="CHEBI:57683"/>
        <dbReference type="ChEBI" id="CHEBI:58211"/>
        <dbReference type="ChEBI" id="CHEBI:137323"/>
        <dbReference type="EC" id="2.4.1.109"/>
    </reaction>
</comment>
<evidence type="ECO:0000259" key="16">
    <source>
        <dbReference type="PROSITE" id="PS50919"/>
    </source>
</evidence>
<evidence type="ECO:0000256" key="1">
    <source>
        <dbReference type="ARBA" id="ARBA00004477"/>
    </source>
</evidence>
<feature type="transmembrane region" description="Helical" evidence="15">
    <location>
        <begin position="659"/>
        <end position="677"/>
    </location>
</feature>
<dbReference type="GO" id="GO:0005789">
    <property type="term" value="C:endoplasmic reticulum membrane"/>
    <property type="evidence" value="ECO:0007669"/>
    <property type="project" value="UniProtKB-SubCell"/>
</dbReference>
<dbReference type="InterPro" id="IPR036300">
    <property type="entry name" value="MIR_dom_sf"/>
</dbReference>
<feature type="transmembrane region" description="Helical" evidence="15">
    <location>
        <begin position="619"/>
        <end position="638"/>
    </location>
</feature>
<dbReference type="InterPro" id="IPR032421">
    <property type="entry name" value="PMT_4TMC"/>
</dbReference>
<evidence type="ECO:0000256" key="13">
    <source>
        <dbReference type="ARBA" id="ARBA00045085"/>
    </source>
</evidence>
<dbReference type="Pfam" id="PF02815">
    <property type="entry name" value="MIR"/>
    <property type="match status" value="1"/>
</dbReference>
<comment type="pathway">
    <text evidence="2 15">Protein modification; protein glycosylation.</text>
</comment>
<dbReference type="GO" id="GO:0004169">
    <property type="term" value="F:dolichyl-phosphate-mannose-protein mannosyltransferase activity"/>
    <property type="evidence" value="ECO:0007669"/>
    <property type="project" value="UniProtKB-UniRule"/>
</dbReference>
<organism evidence="17 18">
    <name type="scientific">Neocallimastix californiae</name>
    <dbReference type="NCBI Taxonomy" id="1754190"/>
    <lineage>
        <taxon>Eukaryota</taxon>
        <taxon>Fungi</taxon>
        <taxon>Fungi incertae sedis</taxon>
        <taxon>Chytridiomycota</taxon>
        <taxon>Chytridiomycota incertae sedis</taxon>
        <taxon>Neocallimastigomycetes</taxon>
        <taxon>Neocallimastigales</taxon>
        <taxon>Neocallimastigaceae</taxon>
        <taxon>Neocallimastix</taxon>
    </lineage>
</organism>
<evidence type="ECO:0000256" key="2">
    <source>
        <dbReference type="ARBA" id="ARBA00004922"/>
    </source>
</evidence>
<keyword evidence="5 15" id="KW-0328">Glycosyltransferase</keyword>
<evidence type="ECO:0000256" key="7">
    <source>
        <dbReference type="ARBA" id="ARBA00022692"/>
    </source>
</evidence>
<keyword evidence="9 15" id="KW-0256">Endoplasmic reticulum</keyword>
<proteinExistence type="inferred from homology"/>
<gene>
    <name evidence="17" type="ORF">LY90DRAFT_389134</name>
</gene>
<dbReference type="STRING" id="1754190.A0A1Y2ASG9"/>
<dbReference type="OrthoDB" id="292747at2759"/>
<comment type="caution">
    <text evidence="17">The sequence shown here is derived from an EMBL/GenBank/DDBJ whole genome shotgun (WGS) entry which is preliminary data.</text>
</comment>
<reference evidence="17 18" key="1">
    <citation type="submission" date="2016-08" db="EMBL/GenBank/DDBJ databases">
        <title>A Parts List for Fungal Cellulosomes Revealed by Comparative Genomics.</title>
        <authorList>
            <consortium name="DOE Joint Genome Institute"/>
            <person name="Haitjema C.H."/>
            <person name="Gilmore S.P."/>
            <person name="Henske J.K."/>
            <person name="Solomon K.V."/>
            <person name="De Groot R."/>
            <person name="Kuo A."/>
            <person name="Mondo S.J."/>
            <person name="Salamov A.A."/>
            <person name="Labutti K."/>
            <person name="Zhao Z."/>
            <person name="Chiniquy J."/>
            <person name="Barry K."/>
            <person name="Brewer H.M."/>
            <person name="Purvine S.O."/>
            <person name="Wright A.T."/>
            <person name="Boxma B."/>
            <person name="Van Alen T."/>
            <person name="Hackstein J.H."/>
            <person name="Baker S.E."/>
            <person name="Grigoriev I.V."/>
            <person name="O'Malley M.A."/>
        </authorList>
    </citation>
    <scope>NUCLEOTIDE SEQUENCE [LARGE SCALE GENOMIC DNA]</scope>
    <source>
        <strain evidence="17 18">G1</strain>
    </source>
</reference>
<sequence>MSEFATYKSIDQDLAANSRENPNVISYSNDINTYIKSRSSAYSLPLEIKNHKSYVTDYDDKYHKKKIRFENDKIELIHKNIDSINIGILTFITLIVRLWKISNPKEVVFDEVHFGGFANKYIKGQFFMDVHPPLAKIMFAVVGYIFGYRGNFSFENIGLSYEDDVPYVAMRIYSSLCGILVIPIAYYTIKGLKFSRYAAFLGAFLVLFENALTTQSRLILLDSQLILFASFTLLSWVNFYANKDRPWSFDWWYWLTGTGVGLGLTFSVKWIGLFIIATIGLATIKDLWDILGDIDIPMISVIKHFLARALCLIVIPLSLYAFFFQIHFLILSNKSVDADFLSPEFQASFKDSNTEPTFYDVAYNSRIYIRHVNTDGGFLHSHEHNYPNGSKQQQITLYSYGDSNSEWLVLPVRDDENNKNGQSIKNGDTIRLQHVLTGKRLHSHKISAPVTEDEDQNEVSGYGGSGILDPNDDWVIEIYNGRNKESSNYVKTYETTFRLRHKETGCYLFSHPVQLPEWGFEQQEVTCGFNVLKANTLWRIEKNMNDSFNEKSNKMIKPKPLSFFNKLIELNVVMFKVNNELTGTHPYESRPLDWPTLKRGISFWNGKNSRSIYLIGNPFVWYLGSFSIGIFIIYFISFTLFKQAKTALPKRIRKILIKLAYPGGLLFTAWATHYFPFFLMGRQLYLHHYLPALYFSILMSIIFIDALLLNHFRQPLTKIIIVAIISFITMIVFRRYSALTYGTTMSRNRCLSLKLKDTWDFDCYTYPS</sequence>
<feature type="transmembrane region" description="Helical" evidence="15">
    <location>
        <begin position="689"/>
        <end position="709"/>
    </location>
</feature>
<evidence type="ECO:0000256" key="5">
    <source>
        <dbReference type="ARBA" id="ARBA00022676"/>
    </source>
</evidence>
<evidence type="ECO:0000256" key="8">
    <source>
        <dbReference type="ARBA" id="ARBA00022737"/>
    </source>
</evidence>
<feature type="domain" description="MIR" evidence="16">
    <location>
        <begin position="358"/>
        <end position="412"/>
    </location>
</feature>
<evidence type="ECO:0000256" key="15">
    <source>
        <dbReference type="RuleBase" id="RU367007"/>
    </source>
</evidence>
<feature type="transmembrane region" description="Helical" evidence="15">
    <location>
        <begin position="716"/>
        <end position="736"/>
    </location>
</feature>
<keyword evidence="7 15" id="KW-0812">Transmembrane</keyword>
<feature type="transmembrane region" description="Helical" evidence="15">
    <location>
        <begin position="130"/>
        <end position="147"/>
    </location>
</feature>
<evidence type="ECO:0000256" key="9">
    <source>
        <dbReference type="ARBA" id="ARBA00022824"/>
    </source>
</evidence>
<evidence type="ECO:0000256" key="6">
    <source>
        <dbReference type="ARBA" id="ARBA00022679"/>
    </source>
</evidence>
<accession>A0A1Y2ASG9</accession>
<feature type="domain" description="MIR" evidence="16">
    <location>
        <begin position="487"/>
        <end position="543"/>
    </location>
</feature>
<comment type="function">
    <text evidence="15">Transfers mannose from Dol-P-mannose to Ser or Thr residues on proteins.</text>
</comment>
<keyword evidence="18" id="KW-1185">Reference proteome</keyword>
<dbReference type="Proteomes" id="UP000193920">
    <property type="component" value="Unassembled WGS sequence"/>
</dbReference>